<evidence type="ECO:0000313" key="1">
    <source>
        <dbReference type="EMBL" id="GLI54534.1"/>
    </source>
</evidence>
<proteinExistence type="predicted"/>
<name>A0A9W6GFX6_9FUSO</name>
<protein>
    <submittedName>
        <fullName evidence="1">Radical SAM protein</fullName>
    </submittedName>
</protein>
<accession>A0A9W6GFX6</accession>
<reference evidence="1" key="1">
    <citation type="submission" date="2022-12" db="EMBL/GenBank/DDBJ databases">
        <title>Reference genome sequencing for broad-spectrum identification of bacterial and archaeal isolates by mass spectrometry.</title>
        <authorList>
            <person name="Sekiguchi Y."/>
            <person name="Tourlousse D.M."/>
        </authorList>
    </citation>
    <scope>NUCLEOTIDE SEQUENCE</scope>
    <source>
        <strain evidence="1">10succ1</strain>
    </source>
</reference>
<dbReference type="Proteomes" id="UP001144471">
    <property type="component" value="Unassembled WGS sequence"/>
</dbReference>
<gene>
    <name evidence="1" type="ORF">PM10SUCC1_00490</name>
</gene>
<comment type="caution">
    <text evidence="1">The sequence shown here is derived from an EMBL/GenBank/DDBJ whole genome shotgun (WGS) entry which is preliminary data.</text>
</comment>
<evidence type="ECO:0000313" key="2">
    <source>
        <dbReference type="Proteomes" id="UP001144471"/>
    </source>
</evidence>
<organism evidence="1 2">
    <name type="scientific">Propionigenium maris DSM 9537</name>
    <dbReference type="NCBI Taxonomy" id="1123000"/>
    <lineage>
        <taxon>Bacteria</taxon>
        <taxon>Fusobacteriati</taxon>
        <taxon>Fusobacteriota</taxon>
        <taxon>Fusobacteriia</taxon>
        <taxon>Fusobacteriales</taxon>
        <taxon>Fusobacteriaceae</taxon>
        <taxon>Propionigenium</taxon>
    </lineage>
</organism>
<keyword evidence="2" id="KW-1185">Reference proteome</keyword>
<dbReference type="AlphaFoldDB" id="A0A9W6GFX6"/>
<sequence>MGIRYSRIETGNRREIVLLKGFPCSYGKCKFCNYIEDNSTDREEIVAVNEDALREVRGDMDVLEVINSGSVFELPHQTLSAIRDLVAVKGIKTLYFEAYYGYIKRLPEIREFFKGTEIRFRIGLETFDDNFRIQGLGKNFSLREEEYKVLGEEFYSACLLVCIEGQSREMIRRDIEMGLRYFKSITVNVFIDNGTPVKQDKELVKWFVEEFGHLAHDSRVEILLDNKDLGVFEQ</sequence>
<dbReference type="RefSeq" id="WP_281832209.1">
    <property type="nucleotide sequence ID" value="NZ_BSDY01000001.1"/>
</dbReference>
<dbReference type="EMBL" id="BSDY01000001">
    <property type="protein sequence ID" value="GLI54534.1"/>
    <property type="molecule type" value="Genomic_DNA"/>
</dbReference>